<feature type="domain" description="Calsyntenin C-terminal" evidence="12">
    <location>
        <begin position="115"/>
        <end position="444"/>
    </location>
</feature>
<keyword evidence="1 11" id="KW-0812">Transmembrane</keyword>
<dbReference type="PANTHER" id="PTHR14139">
    <property type="entry name" value="CALSYNTENIN"/>
    <property type="match status" value="1"/>
</dbReference>
<feature type="transmembrane region" description="Helical" evidence="11">
    <location>
        <begin position="381"/>
        <end position="406"/>
    </location>
</feature>
<evidence type="ECO:0000313" key="14">
    <source>
        <dbReference type="Proteomes" id="UP001558613"/>
    </source>
</evidence>
<feature type="compositionally biased region" description="Polar residues" evidence="10">
    <location>
        <begin position="483"/>
        <end position="499"/>
    </location>
</feature>
<evidence type="ECO:0000256" key="9">
    <source>
        <dbReference type="ARBA" id="ARBA00046288"/>
    </source>
</evidence>
<name>A0ABR3MC00_9TELE</name>
<dbReference type="InterPro" id="IPR045588">
    <property type="entry name" value="CLSTN_C"/>
</dbReference>
<comment type="caution">
    <text evidence="13">The sequence shown here is derived from an EMBL/GenBank/DDBJ whole genome shotgun (WGS) entry which is preliminary data.</text>
</comment>
<dbReference type="PANTHER" id="PTHR14139:SF3">
    <property type="entry name" value="CALSYNTENIN-2"/>
    <property type="match status" value="1"/>
</dbReference>
<evidence type="ECO:0000256" key="1">
    <source>
        <dbReference type="ARBA" id="ARBA00022692"/>
    </source>
</evidence>
<evidence type="ECO:0000259" key="12">
    <source>
        <dbReference type="Pfam" id="PF19699"/>
    </source>
</evidence>
<evidence type="ECO:0000256" key="8">
    <source>
        <dbReference type="ARBA" id="ARBA00023180"/>
    </source>
</evidence>
<evidence type="ECO:0000256" key="6">
    <source>
        <dbReference type="ARBA" id="ARBA00022989"/>
    </source>
</evidence>
<feature type="region of interest" description="Disordered" evidence="10">
    <location>
        <begin position="445"/>
        <end position="499"/>
    </location>
</feature>
<dbReference type="Pfam" id="PF19699">
    <property type="entry name" value="CLSTN_C"/>
    <property type="match status" value="1"/>
</dbReference>
<evidence type="ECO:0000256" key="3">
    <source>
        <dbReference type="ARBA" id="ARBA00022737"/>
    </source>
</evidence>
<reference evidence="13 14" key="1">
    <citation type="submission" date="2023-09" db="EMBL/GenBank/DDBJ databases">
        <authorList>
            <person name="Wang M."/>
        </authorList>
    </citation>
    <scope>NUCLEOTIDE SEQUENCE [LARGE SCALE GENOMIC DNA]</scope>
    <source>
        <strain evidence="13">GT-2023</strain>
        <tissue evidence="13">Liver</tissue>
    </source>
</reference>
<evidence type="ECO:0000256" key="10">
    <source>
        <dbReference type="SAM" id="MobiDB-lite"/>
    </source>
</evidence>
<evidence type="ECO:0000313" key="13">
    <source>
        <dbReference type="EMBL" id="KAL1261213.1"/>
    </source>
</evidence>
<dbReference type="InterPro" id="IPR013320">
    <property type="entry name" value="ConA-like_dom_sf"/>
</dbReference>
<sequence>MDRKRQTVIRTDICDKEWHYYVISIDFLVVTLYVDGVTYDPYLVTDDWPIHSSQIDVQLTVGACWQGGEVSKAKFTQYFRGSLSGLTIRPGKIESQKIISCLQACKEGLDITSLESLGQRIKFHLNPAQSLVVMEGEDLEQMNAALRKVSYINSRQFPTKGARHLRISTAVQCFGEDVCISVPDIEAVVMVMQPSEPHITITGAEHLTVPASDLTLGLSLFRDLHIISTVTKSDEETHTDHRSGALKKITHNLDYCDIMVLGEELRAGLESLELQHSALLGKHLEHANSSSGMSIYGVDSIPHYTEVIRQVRYESRRSVDSVRTFRLTCSELSGRYTSDQYTLQVNILHSEEAVEHVNHAMAAPKHMQIIHPAITESNYSLVVPAVATAVIVVCIAALLVVLLNVYRLNQPQNQEHIDTHTPPQKQADRDRSSLSITVNPLESFQELQSAEEVTEEEEEEEEEDCDISSTESDSDEEETNTSFIHHQTRMQWRTSTLHC</sequence>
<keyword evidence="3" id="KW-0677">Repeat</keyword>
<accession>A0ABR3MC00</accession>
<dbReference type="Proteomes" id="UP001558613">
    <property type="component" value="Unassembled WGS sequence"/>
</dbReference>
<proteinExistence type="predicted"/>
<keyword evidence="2" id="KW-0732">Signal</keyword>
<evidence type="ECO:0000256" key="2">
    <source>
        <dbReference type="ARBA" id="ARBA00022729"/>
    </source>
</evidence>
<evidence type="ECO:0000256" key="5">
    <source>
        <dbReference type="ARBA" id="ARBA00022889"/>
    </source>
</evidence>
<evidence type="ECO:0000256" key="7">
    <source>
        <dbReference type="ARBA" id="ARBA00023136"/>
    </source>
</evidence>
<dbReference type="SUPFAM" id="SSF49899">
    <property type="entry name" value="Concanavalin A-like lectins/glucanases"/>
    <property type="match status" value="1"/>
</dbReference>
<feature type="compositionally biased region" description="Acidic residues" evidence="10">
    <location>
        <begin position="452"/>
        <end position="479"/>
    </location>
</feature>
<comment type="subcellular location">
    <subcellularLocation>
        <location evidence="9">Endomembrane system</location>
        <topology evidence="9">Single-pass type I membrane protein</topology>
    </subcellularLocation>
</comment>
<evidence type="ECO:0000256" key="11">
    <source>
        <dbReference type="SAM" id="Phobius"/>
    </source>
</evidence>
<evidence type="ECO:0000256" key="4">
    <source>
        <dbReference type="ARBA" id="ARBA00022837"/>
    </source>
</evidence>
<keyword evidence="14" id="KW-1185">Reference proteome</keyword>
<gene>
    <name evidence="13" type="ORF">QQF64_009040</name>
</gene>
<protein>
    <recommendedName>
        <fullName evidence="12">Calsyntenin C-terminal domain-containing protein</fullName>
    </recommendedName>
</protein>
<dbReference type="Gene3D" id="2.60.120.200">
    <property type="match status" value="1"/>
</dbReference>
<organism evidence="13 14">
    <name type="scientific">Cirrhinus molitorella</name>
    <name type="common">mud carp</name>
    <dbReference type="NCBI Taxonomy" id="172907"/>
    <lineage>
        <taxon>Eukaryota</taxon>
        <taxon>Metazoa</taxon>
        <taxon>Chordata</taxon>
        <taxon>Craniata</taxon>
        <taxon>Vertebrata</taxon>
        <taxon>Euteleostomi</taxon>
        <taxon>Actinopterygii</taxon>
        <taxon>Neopterygii</taxon>
        <taxon>Teleostei</taxon>
        <taxon>Ostariophysi</taxon>
        <taxon>Cypriniformes</taxon>
        <taxon>Cyprinidae</taxon>
        <taxon>Labeoninae</taxon>
        <taxon>Labeonini</taxon>
        <taxon>Cirrhinus</taxon>
    </lineage>
</organism>
<keyword evidence="7 11" id="KW-0472">Membrane</keyword>
<dbReference type="EMBL" id="JAYMGO010000015">
    <property type="protein sequence ID" value="KAL1261213.1"/>
    <property type="molecule type" value="Genomic_DNA"/>
</dbReference>
<keyword evidence="6 11" id="KW-1133">Transmembrane helix</keyword>
<keyword evidence="4" id="KW-0106">Calcium</keyword>
<keyword evidence="8" id="KW-0325">Glycoprotein</keyword>
<keyword evidence="5" id="KW-0130">Cell adhesion</keyword>